<proteinExistence type="predicted"/>
<reference evidence="3" key="1">
    <citation type="submission" date="2021-01" db="EMBL/GenBank/DDBJ databases">
        <authorList>
            <person name="Corre E."/>
            <person name="Pelletier E."/>
            <person name="Niang G."/>
            <person name="Scheremetjew M."/>
            <person name="Finn R."/>
            <person name="Kale V."/>
            <person name="Holt S."/>
            <person name="Cochrane G."/>
            <person name="Meng A."/>
            <person name="Brown T."/>
            <person name="Cohen L."/>
        </authorList>
    </citation>
    <scope>NUCLEOTIDE SEQUENCE</scope>
    <source>
        <strain evidence="3">379</strain>
    </source>
</reference>
<dbReference type="InterPro" id="IPR009091">
    <property type="entry name" value="RCC1/BLIP-II"/>
</dbReference>
<feature type="repeat" description="RCC1" evidence="2">
    <location>
        <begin position="26"/>
        <end position="77"/>
    </location>
</feature>
<accession>A0A7S3TJ62</accession>
<dbReference type="PANTHER" id="PTHR22872:SF2">
    <property type="entry name" value="INHIBITOR OF BRUTON TYROSINE KINASE"/>
    <property type="match status" value="1"/>
</dbReference>
<organism evidence="3">
    <name type="scientific">Emiliania huxleyi</name>
    <name type="common">Coccolithophore</name>
    <name type="synonym">Pontosphaera huxleyi</name>
    <dbReference type="NCBI Taxonomy" id="2903"/>
    <lineage>
        <taxon>Eukaryota</taxon>
        <taxon>Haptista</taxon>
        <taxon>Haptophyta</taxon>
        <taxon>Prymnesiophyceae</taxon>
        <taxon>Isochrysidales</taxon>
        <taxon>Noelaerhabdaceae</taxon>
        <taxon>Emiliania</taxon>
    </lineage>
</organism>
<name>A0A7S3TJ62_EMIHU</name>
<dbReference type="PRINTS" id="PR00633">
    <property type="entry name" value="RCCNDNSATION"/>
</dbReference>
<gene>
    <name evidence="3" type="ORF">EHUX00137_LOCUS39401</name>
</gene>
<dbReference type="InterPro" id="IPR051625">
    <property type="entry name" value="Signaling_Regulatory_Domain"/>
</dbReference>
<dbReference type="Pfam" id="PF00415">
    <property type="entry name" value="RCC1"/>
    <property type="match status" value="2"/>
</dbReference>
<dbReference type="EMBL" id="HBIR01050452">
    <property type="protein sequence ID" value="CAE0585918.1"/>
    <property type="molecule type" value="Transcribed_RNA"/>
</dbReference>
<sequence>MPSMLGERAVSVSARDTHSLALFADSTVWSWGIGGYGQLGHGDQQGQLLPKNIEGLAVQRVVAVSAGAAHSLALAADGSVWTWGEGTHGCLGHREDLSGQLLPKKIEAWALGR</sequence>
<keyword evidence="1" id="KW-0677">Repeat</keyword>
<dbReference type="Gene3D" id="2.130.10.30">
    <property type="entry name" value="Regulator of chromosome condensation 1/beta-lactamase-inhibitor protein II"/>
    <property type="match status" value="1"/>
</dbReference>
<dbReference type="PROSITE" id="PS50012">
    <property type="entry name" value="RCC1_3"/>
    <property type="match status" value="2"/>
</dbReference>
<evidence type="ECO:0000256" key="2">
    <source>
        <dbReference type="PROSITE-ProRule" id="PRU00235"/>
    </source>
</evidence>
<evidence type="ECO:0000256" key="1">
    <source>
        <dbReference type="ARBA" id="ARBA00022737"/>
    </source>
</evidence>
<protein>
    <submittedName>
        <fullName evidence="3">Uncharacterized protein</fullName>
    </submittedName>
</protein>
<dbReference type="AlphaFoldDB" id="A0A7S3TJ62"/>
<dbReference type="SUPFAM" id="SSF50985">
    <property type="entry name" value="RCC1/BLIP-II"/>
    <property type="match status" value="1"/>
</dbReference>
<dbReference type="PANTHER" id="PTHR22872">
    <property type="entry name" value="BTK-BINDING PROTEIN-RELATED"/>
    <property type="match status" value="1"/>
</dbReference>
<evidence type="ECO:0000313" key="3">
    <source>
        <dbReference type="EMBL" id="CAE0585918.1"/>
    </source>
</evidence>
<feature type="repeat" description="RCC1" evidence="2">
    <location>
        <begin position="78"/>
        <end position="113"/>
    </location>
</feature>
<dbReference type="InterPro" id="IPR000408">
    <property type="entry name" value="Reg_chr_condens"/>
</dbReference>